<dbReference type="EMBL" id="JARPUR010000007">
    <property type="protein sequence ID" value="KAK4872694.1"/>
    <property type="molecule type" value="Genomic_DNA"/>
</dbReference>
<reference evidence="2" key="1">
    <citation type="submission" date="2023-01" db="EMBL/GenBank/DDBJ databases">
        <title>Key to firefly adult light organ development and bioluminescence: homeobox transcription factors regulate luciferase expression and transportation to peroxisome.</title>
        <authorList>
            <person name="Fu X."/>
        </authorList>
    </citation>
    <scope>NUCLEOTIDE SEQUENCE [LARGE SCALE GENOMIC DNA]</scope>
</reference>
<dbReference type="AlphaFoldDB" id="A0AAN7NYD4"/>
<evidence type="ECO:0000313" key="2">
    <source>
        <dbReference type="Proteomes" id="UP001353858"/>
    </source>
</evidence>
<organism evidence="1 2">
    <name type="scientific">Aquatica leii</name>
    <dbReference type="NCBI Taxonomy" id="1421715"/>
    <lineage>
        <taxon>Eukaryota</taxon>
        <taxon>Metazoa</taxon>
        <taxon>Ecdysozoa</taxon>
        <taxon>Arthropoda</taxon>
        <taxon>Hexapoda</taxon>
        <taxon>Insecta</taxon>
        <taxon>Pterygota</taxon>
        <taxon>Neoptera</taxon>
        <taxon>Endopterygota</taxon>
        <taxon>Coleoptera</taxon>
        <taxon>Polyphaga</taxon>
        <taxon>Elateriformia</taxon>
        <taxon>Elateroidea</taxon>
        <taxon>Lampyridae</taxon>
        <taxon>Luciolinae</taxon>
        <taxon>Aquatica</taxon>
    </lineage>
</organism>
<protein>
    <submittedName>
        <fullName evidence="1">Uncharacterized protein</fullName>
    </submittedName>
</protein>
<evidence type="ECO:0000313" key="1">
    <source>
        <dbReference type="EMBL" id="KAK4872694.1"/>
    </source>
</evidence>
<accession>A0AAN7NYD4</accession>
<comment type="caution">
    <text evidence="1">The sequence shown here is derived from an EMBL/GenBank/DDBJ whole genome shotgun (WGS) entry which is preliminary data.</text>
</comment>
<gene>
    <name evidence="1" type="ORF">RN001_014723</name>
</gene>
<proteinExistence type="predicted"/>
<sequence>MQYVAFEQVKWESKYDPYAIVQRNVLEYDVAYGQNKIAHIPTLVAQQYESIVLSNTFLIHKFHKPFDDLNYVKIKN</sequence>
<keyword evidence="2" id="KW-1185">Reference proteome</keyword>
<dbReference type="Proteomes" id="UP001353858">
    <property type="component" value="Unassembled WGS sequence"/>
</dbReference>
<dbReference type="Pfam" id="PF13896">
    <property type="entry name" value="Glyco_transf_49"/>
    <property type="match status" value="1"/>
</dbReference>
<name>A0AAN7NYD4_9COLE</name>